<dbReference type="InterPro" id="IPR051316">
    <property type="entry name" value="Zinc-reg_GTPase_activator"/>
</dbReference>
<protein>
    <submittedName>
        <fullName evidence="4">GTP-binding protein</fullName>
    </submittedName>
</protein>
<proteinExistence type="predicted"/>
<dbReference type="Pfam" id="PF07683">
    <property type="entry name" value="CobW_C"/>
    <property type="match status" value="1"/>
</dbReference>
<dbReference type="AlphaFoldDB" id="A0AA41XZ81"/>
<dbReference type="PANTHER" id="PTHR13748:SF46">
    <property type="entry name" value="ZINC CHAPERONE YEIR"/>
    <property type="match status" value="1"/>
</dbReference>
<feature type="domain" description="CobW/HypB/UreG nucleotide-binding" evidence="2">
    <location>
        <begin position="6"/>
        <end position="176"/>
    </location>
</feature>
<reference evidence="4" key="1">
    <citation type="submission" date="2022-04" db="EMBL/GenBank/DDBJ databases">
        <title>Brenneria sp. isolated from walnut trees in Serbia.</title>
        <authorList>
            <person name="Gasic K."/>
            <person name="Zlatkovic N."/>
            <person name="Kuzmanovic N."/>
        </authorList>
    </citation>
    <scope>NUCLEOTIDE SEQUENCE</scope>
    <source>
        <strain evidence="5">KBI 423</strain>
        <strain evidence="4">KBI 447</strain>
    </source>
</reference>
<comment type="caution">
    <text evidence="4">The sequence shown here is derived from an EMBL/GenBank/DDBJ whole genome shotgun (WGS) entry which is preliminary data.</text>
</comment>
<dbReference type="EMBL" id="JAMPJU010000011">
    <property type="protein sequence ID" value="MCV9883394.1"/>
    <property type="molecule type" value="Genomic_DNA"/>
</dbReference>
<dbReference type="Proteomes" id="UP001165568">
    <property type="component" value="Unassembled WGS sequence"/>
</dbReference>
<dbReference type="PANTHER" id="PTHR13748">
    <property type="entry name" value="COBW-RELATED"/>
    <property type="match status" value="1"/>
</dbReference>
<dbReference type="EMBL" id="JAMPJT010000011">
    <property type="protein sequence ID" value="MCV9880005.1"/>
    <property type="molecule type" value="Genomic_DNA"/>
</dbReference>
<dbReference type="InterPro" id="IPR003495">
    <property type="entry name" value="CobW/HypB/UreG_nucleotide-bd"/>
</dbReference>
<evidence type="ECO:0000313" key="6">
    <source>
        <dbReference type="Proteomes" id="UP001165568"/>
    </source>
</evidence>
<dbReference type="Pfam" id="PF02492">
    <property type="entry name" value="cobW"/>
    <property type="match status" value="1"/>
</dbReference>
<evidence type="ECO:0000313" key="5">
    <source>
        <dbReference type="EMBL" id="MCV9883394.1"/>
    </source>
</evidence>
<dbReference type="Proteomes" id="UP001165569">
    <property type="component" value="Unassembled WGS sequence"/>
</dbReference>
<evidence type="ECO:0000313" key="7">
    <source>
        <dbReference type="Proteomes" id="UP001165569"/>
    </source>
</evidence>
<sequence>MLLTHVNLITGFLGSGKTTTIRHLLSQKPEDEVWAVLVNEFGEIGIDGALLSDSGAFVKEIPGGCLCCVNGLPMQVGLNMLLQQKKPHRLLIEPTGLGHPKQIIALLTAESYQPWLTLQTTLCLLDARQLSDVRYTGNENFRDQLAAADIIVANKLETYQEADIAALQQWRQTNGDGRQFVTVSQGQIASTLLDWPRQRRGERPDGANHHVHKPVQGLAALRLPAGDAWRRALNQGQGHYACGWIFSPATTFDTAALLDWVRLAPVSRVKGVMRIKEGTLIVNRQEHDLNIETRPVPPLDSRIEVIHDTPAEWNTLQAALLKARLTIIE</sequence>
<organism evidence="4 7">
    <name type="scientific">Brenneria izbisi</name>
    <dbReference type="NCBI Taxonomy" id="2939450"/>
    <lineage>
        <taxon>Bacteria</taxon>
        <taxon>Pseudomonadati</taxon>
        <taxon>Pseudomonadota</taxon>
        <taxon>Gammaproteobacteria</taxon>
        <taxon>Enterobacterales</taxon>
        <taxon>Pectobacteriaceae</taxon>
        <taxon>Brenneria</taxon>
    </lineage>
</organism>
<dbReference type="CDD" id="cd03112">
    <property type="entry name" value="CobW-like"/>
    <property type="match status" value="1"/>
</dbReference>
<evidence type="ECO:0000313" key="4">
    <source>
        <dbReference type="EMBL" id="MCV9880005.1"/>
    </source>
</evidence>
<dbReference type="InterPro" id="IPR011629">
    <property type="entry name" value="CobW-like_C"/>
</dbReference>
<dbReference type="InterPro" id="IPR027417">
    <property type="entry name" value="P-loop_NTPase"/>
</dbReference>
<keyword evidence="6" id="KW-1185">Reference proteome</keyword>
<name>A0AA41XZ81_9GAMM</name>
<evidence type="ECO:0000259" key="3">
    <source>
        <dbReference type="Pfam" id="PF07683"/>
    </source>
</evidence>
<evidence type="ECO:0000259" key="2">
    <source>
        <dbReference type="Pfam" id="PF02492"/>
    </source>
</evidence>
<dbReference type="SUPFAM" id="SSF52540">
    <property type="entry name" value="P-loop containing nucleoside triphosphate hydrolases"/>
    <property type="match status" value="1"/>
</dbReference>
<comment type="function">
    <text evidence="1">Zinc chaperone that directly transfers zinc cofactor to target proteins, thereby activating them. Zinc is transferred from the CXCC motif in the GTPase domain to the zinc binding site in target proteins in a process requiring GTP hydrolysis.</text>
</comment>
<accession>A0AA41XZ81</accession>
<gene>
    <name evidence="4" type="ORF">NC803_14235</name>
    <name evidence="5" type="ORF">NC856_14060</name>
</gene>
<dbReference type="Gene3D" id="3.40.50.300">
    <property type="entry name" value="P-loop containing nucleotide triphosphate hydrolases"/>
    <property type="match status" value="1"/>
</dbReference>
<feature type="domain" description="CobW C-terminal" evidence="3">
    <location>
        <begin position="243"/>
        <end position="322"/>
    </location>
</feature>
<evidence type="ECO:0000256" key="1">
    <source>
        <dbReference type="ARBA" id="ARBA00045658"/>
    </source>
</evidence>
<dbReference type="GO" id="GO:0005737">
    <property type="term" value="C:cytoplasm"/>
    <property type="evidence" value="ECO:0007669"/>
    <property type="project" value="TreeGrafter"/>
</dbReference>